<dbReference type="RefSeq" id="WP_055190084.1">
    <property type="nucleotide sequence ID" value="NZ_FPBS01000022.1"/>
</dbReference>
<organism evidence="9 10">
    <name type="scientific">Aliiroseovarius crassostreae</name>
    <dbReference type="NCBI Taxonomy" id="154981"/>
    <lineage>
        <taxon>Bacteria</taxon>
        <taxon>Pseudomonadati</taxon>
        <taxon>Pseudomonadota</taxon>
        <taxon>Alphaproteobacteria</taxon>
        <taxon>Rhodobacterales</taxon>
        <taxon>Paracoccaceae</taxon>
        <taxon>Aliiroseovarius</taxon>
    </lineage>
</organism>
<dbReference type="GO" id="GO:0003677">
    <property type="term" value="F:DNA binding"/>
    <property type="evidence" value="ECO:0007669"/>
    <property type="project" value="UniProtKB-KW"/>
</dbReference>
<evidence type="ECO:0000256" key="1">
    <source>
        <dbReference type="ARBA" id="ARBA00009913"/>
    </source>
</evidence>
<feature type="domain" description="Resolvase/invertase-type recombinase catalytic" evidence="8">
    <location>
        <begin position="7"/>
        <end position="140"/>
    </location>
</feature>
<evidence type="ECO:0000256" key="7">
    <source>
        <dbReference type="PROSITE-ProRule" id="PRU10137"/>
    </source>
</evidence>
<feature type="active site" description="O-(5'-phospho-DNA)-serine intermediate" evidence="6 7">
    <location>
        <position position="15"/>
    </location>
</feature>
<dbReference type="InterPro" id="IPR006119">
    <property type="entry name" value="Resolv_N"/>
</dbReference>
<keyword evidence="2" id="KW-0229">DNA integration</keyword>
<dbReference type="PROSITE" id="PS00397">
    <property type="entry name" value="RECOMBINASES_1"/>
    <property type="match status" value="1"/>
</dbReference>
<dbReference type="InterPro" id="IPR050639">
    <property type="entry name" value="SSR_resolvase"/>
</dbReference>
<dbReference type="SMART" id="SM00857">
    <property type="entry name" value="Resolvase"/>
    <property type="match status" value="1"/>
</dbReference>
<dbReference type="GO" id="GO:0015074">
    <property type="term" value="P:DNA integration"/>
    <property type="evidence" value="ECO:0007669"/>
    <property type="project" value="UniProtKB-KW"/>
</dbReference>
<dbReference type="EMBL" id="LKBA01000006">
    <property type="protein sequence ID" value="KPN63587.1"/>
    <property type="molecule type" value="Genomic_DNA"/>
</dbReference>
<dbReference type="PANTHER" id="PTHR30461">
    <property type="entry name" value="DNA-INVERTASE FROM LAMBDOID PROPHAGE"/>
    <property type="match status" value="1"/>
</dbReference>
<dbReference type="Pfam" id="PF00239">
    <property type="entry name" value="Resolvase"/>
    <property type="match status" value="1"/>
</dbReference>
<evidence type="ECO:0000256" key="2">
    <source>
        <dbReference type="ARBA" id="ARBA00022908"/>
    </source>
</evidence>
<evidence type="ECO:0000256" key="6">
    <source>
        <dbReference type="PIRSR" id="PIRSR606118-50"/>
    </source>
</evidence>
<dbReference type="InterPro" id="IPR006120">
    <property type="entry name" value="Resolvase_HTH_dom"/>
</dbReference>
<dbReference type="Pfam" id="PF02796">
    <property type="entry name" value="HTH_7"/>
    <property type="match status" value="1"/>
</dbReference>
<dbReference type="Proteomes" id="UP000050471">
    <property type="component" value="Unassembled WGS sequence"/>
</dbReference>
<comment type="caution">
    <text evidence="9">The sequence shown here is derived from an EMBL/GenBank/DDBJ whole genome shotgun (WGS) entry which is preliminary data.</text>
</comment>
<evidence type="ECO:0000313" key="10">
    <source>
        <dbReference type="Proteomes" id="UP000050471"/>
    </source>
</evidence>
<dbReference type="Gene3D" id="1.10.10.60">
    <property type="entry name" value="Homeodomain-like"/>
    <property type="match status" value="1"/>
</dbReference>
<dbReference type="GO" id="GO:0000150">
    <property type="term" value="F:DNA strand exchange activity"/>
    <property type="evidence" value="ECO:0007669"/>
    <property type="project" value="UniProtKB-KW"/>
</dbReference>
<comment type="similarity">
    <text evidence="1">Belongs to the site-specific recombinase resolvase family.</text>
</comment>
<dbReference type="FunFam" id="3.40.50.1390:FF:000001">
    <property type="entry name" value="DNA recombinase"/>
    <property type="match status" value="1"/>
</dbReference>
<dbReference type="InterPro" id="IPR006118">
    <property type="entry name" value="Recombinase_CS"/>
</dbReference>
<evidence type="ECO:0000256" key="3">
    <source>
        <dbReference type="ARBA" id="ARBA00023100"/>
    </source>
</evidence>
<dbReference type="SUPFAM" id="SSF53041">
    <property type="entry name" value="Resolvase-like"/>
    <property type="match status" value="1"/>
</dbReference>
<dbReference type="InterPro" id="IPR009057">
    <property type="entry name" value="Homeodomain-like_sf"/>
</dbReference>
<reference evidence="9 10" key="1">
    <citation type="submission" date="2015-09" db="EMBL/GenBank/DDBJ databases">
        <title>Draft genome sequence of Aliiroseovarius crassostreae CV919-312TSm, the causative agent of Roseovarius Oyster Disease (formerly Juvenile Oyster Disease).</title>
        <authorList>
            <person name="Kessner L."/>
            <person name="Spinard E."/>
            <person name="Nelson D."/>
        </authorList>
    </citation>
    <scope>NUCLEOTIDE SEQUENCE [LARGE SCALE GENOMIC DNA]</scope>
    <source>
        <strain evidence="9 10">CV919-312</strain>
    </source>
</reference>
<keyword evidence="10" id="KW-1185">Reference proteome</keyword>
<evidence type="ECO:0000313" key="9">
    <source>
        <dbReference type="EMBL" id="KPN63587.1"/>
    </source>
</evidence>
<gene>
    <name evidence="9" type="ORF">AKJ29_13210</name>
</gene>
<dbReference type="PROSITE" id="PS51736">
    <property type="entry name" value="RECOMBINASES_3"/>
    <property type="match status" value="1"/>
</dbReference>
<dbReference type="CDD" id="cd03768">
    <property type="entry name" value="SR_ResInv"/>
    <property type="match status" value="1"/>
</dbReference>
<sequence length="190" mass="20731">MTPRHGDILGYARVSTADQDLSGQITRLKEAGAIRVFEDVVSGKQFDRPGLSSLIDHARPGDSLAIIRLDRLGRSLKELLETVENLKKKDIGLISLEERIDTTSAAGELIFHVFGAIAHFERRLISERTKDGIEAARAQGRKPGRPPLEAETVLALRNLVQAGMTAGQAAKQLGIARSTAYRLIKETAQP</sequence>
<dbReference type="InterPro" id="IPR036162">
    <property type="entry name" value="Resolvase-like_N_sf"/>
</dbReference>
<evidence type="ECO:0000256" key="5">
    <source>
        <dbReference type="ARBA" id="ARBA00023172"/>
    </source>
</evidence>
<keyword evidence="3" id="KW-0230">DNA invertase</keyword>
<proteinExistence type="inferred from homology"/>
<evidence type="ECO:0000256" key="4">
    <source>
        <dbReference type="ARBA" id="ARBA00023125"/>
    </source>
</evidence>
<dbReference type="Gene3D" id="3.40.50.1390">
    <property type="entry name" value="Resolvase, N-terminal catalytic domain"/>
    <property type="match status" value="1"/>
</dbReference>
<dbReference type="SUPFAM" id="SSF46689">
    <property type="entry name" value="Homeodomain-like"/>
    <property type="match status" value="1"/>
</dbReference>
<accession>A0A0N8IBN3</accession>
<dbReference type="AlphaFoldDB" id="A0A0N8IBN3"/>
<dbReference type="PANTHER" id="PTHR30461:SF2">
    <property type="entry name" value="SERINE RECOMBINASE PINE-RELATED"/>
    <property type="match status" value="1"/>
</dbReference>
<keyword evidence="4" id="KW-0238">DNA-binding</keyword>
<keyword evidence="5" id="KW-0233">DNA recombination</keyword>
<evidence type="ECO:0000259" key="8">
    <source>
        <dbReference type="PROSITE" id="PS51736"/>
    </source>
</evidence>
<dbReference type="OrthoDB" id="2290206at2"/>
<name>A0A0N8IBN3_9RHOB</name>
<protein>
    <submittedName>
        <fullName evidence="9">Invertase</fullName>
    </submittedName>
</protein>
<dbReference type="STRING" id="154981.AKJ29_13210"/>